<evidence type="ECO:0000313" key="4">
    <source>
        <dbReference type="Proteomes" id="UP000248961"/>
    </source>
</evidence>
<gene>
    <name evidence="3" type="ORF">BO97DRAFT_183252</name>
</gene>
<evidence type="ECO:0000256" key="2">
    <source>
        <dbReference type="SAM" id="Phobius"/>
    </source>
</evidence>
<keyword evidence="2" id="KW-0812">Transmembrane</keyword>
<keyword evidence="4" id="KW-1185">Reference proteome</keyword>
<evidence type="ECO:0000313" key="3">
    <source>
        <dbReference type="EMBL" id="RAL16105.1"/>
    </source>
</evidence>
<accession>A0A395I834</accession>
<dbReference type="RefSeq" id="XP_025555259.1">
    <property type="nucleotide sequence ID" value="XM_025690399.1"/>
</dbReference>
<keyword evidence="2" id="KW-0472">Membrane</keyword>
<feature type="transmembrane region" description="Helical" evidence="2">
    <location>
        <begin position="53"/>
        <end position="70"/>
    </location>
</feature>
<proteinExistence type="predicted"/>
<sequence>MSGASTSQGGWRRRRRRPGPPSMLSHVMITNQPLSSNAPNRCVRSQGASLPKTEFFLVFFFLLCFCLRLIE</sequence>
<dbReference type="EMBL" id="KZ824270">
    <property type="protein sequence ID" value="RAL16105.1"/>
    <property type="molecule type" value="Genomic_DNA"/>
</dbReference>
<feature type="region of interest" description="Disordered" evidence="1">
    <location>
        <begin position="1"/>
        <end position="25"/>
    </location>
</feature>
<dbReference type="Proteomes" id="UP000248961">
    <property type="component" value="Unassembled WGS sequence"/>
</dbReference>
<dbReference type="GeneID" id="37194688"/>
<protein>
    <submittedName>
        <fullName evidence="3">Uncharacterized protein</fullName>
    </submittedName>
</protein>
<keyword evidence="2" id="KW-1133">Transmembrane helix</keyword>
<organism evidence="3 4">
    <name type="scientific">Aspergillus homomorphus (strain CBS 101889)</name>
    <dbReference type="NCBI Taxonomy" id="1450537"/>
    <lineage>
        <taxon>Eukaryota</taxon>
        <taxon>Fungi</taxon>
        <taxon>Dikarya</taxon>
        <taxon>Ascomycota</taxon>
        <taxon>Pezizomycotina</taxon>
        <taxon>Eurotiomycetes</taxon>
        <taxon>Eurotiomycetidae</taxon>
        <taxon>Eurotiales</taxon>
        <taxon>Aspergillaceae</taxon>
        <taxon>Aspergillus</taxon>
        <taxon>Aspergillus subgen. Circumdati</taxon>
    </lineage>
</organism>
<name>A0A395I834_ASPHC</name>
<reference evidence="3 4" key="1">
    <citation type="submission" date="2018-02" db="EMBL/GenBank/DDBJ databases">
        <title>The genomes of Aspergillus section Nigri reveals drivers in fungal speciation.</title>
        <authorList>
            <consortium name="DOE Joint Genome Institute"/>
            <person name="Vesth T.C."/>
            <person name="Nybo J."/>
            <person name="Theobald S."/>
            <person name="Brandl J."/>
            <person name="Frisvad J.C."/>
            <person name="Nielsen K.F."/>
            <person name="Lyhne E.K."/>
            <person name="Kogle M.E."/>
            <person name="Kuo A."/>
            <person name="Riley R."/>
            <person name="Clum A."/>
            <person name="Nolan M."/>
            <person name="Lipzen A."/>
            <person name="Salamov A."/>
            <person name="Henrissat B."/>
            <person name="Wiebenga A."/>
            <person name="De vries R.P."/>
            <person name="Grigoriev I.V."/>
            <person name="Mortensen U.H."/>
            <person name="Andersen M.R."/>
            <person name="Baker S.E."/>
        </authorList>
    </citation>
    <scope>NUCLEOTIDE SEQUENCE [LARGE SCALE GENOMIC DNA]</scope>
    <source>
        <strain evidence="3 4">CBS 101889</strain>
    </source>
</reference>
<evidence type="ECO:0000256" key="1">
    <source>
        <dbReference type="SAM" id="MobiDB-lite"/>
    </source>
</evidence>
<dbReference type="VEuPathDB" id="FungiDB:BO97DRAFT_183252"/>
<dbReference type="AlphaFoldDB" id="A0A395I834"/>